<dbReference type="EC" id="2.1.1.56" evidence="10"/>
<dbReference type="PANTHER" id="PTHR12189:SF2">
    <property type="entry name" value="MRNA CAP GUANINE-N7 METHYLTRANSFERASE"/>
    <property type="match status" value="1"/>
</dbReference>
<dbReference type="OrthoDB" id="10248867at2759"/>
<comment type="subcellular location">
    <subcellularLocation>
        <location evidence="1 10">Nucleus</location>
    </subcellularLocation>
</comment>
<evidence type="ECO:0000313" key="14">
    <source>
        <dbReference type="EMBL" id="VDK79781.1"/>
    </source>
</evidence>
<feature type="site" description="mRNA cap binding" evidence="12">
    <location>
        <position position="156"/>
    </location>
</feature>
<evidence type="ECO:0000256" key="2">
    <source>
        <dbReference type="ARBA" id="ARBA00022603"/>
    </source>
</evidence>
<sequence>MEPQLFFLCGFPESTLGPGSISFVFISVGVSACVCAVMDGEGVGAEELPAKEAESKIEVSSSAGQVADHYNAVPQKGVAERTNSRIFYLRNFNNWIKSMLIAEFLERLQAEGCPKAIVLDLCCGKGGDFLKWRIGNVAHVVAADIASVSLEQCEKRYKNMKARGNPRQPLFSAEFIVADATKDRLIDHYCDRFIKFDVCSCQFSLHYCFESEKQARRMIQNAVERLKPGGYFIGTLPDAERIMYCIKNSKDGTYINGISRLMYGDLEALKDSTIRPPIFGALIHFSLDTQVNCPEYLVHFPVLERLLADCGLKLVYKKRFPDAFEYYMNERNGRALLGRMQALEPFPPVDNVKLMGPVESYKFAEEKLIEIMREHSEAKGFKMGTLSQDEWEVASMYLVFAFQRVKSI</sequence>
<proteinExistence type="inferred from homology"/>
<evidence type="ECO:0000256" key="3">
    <source>
        <dbReference type="ARBA" id="ARBA00022664"/>
    </source>
</evidence>
<comment type="similarity">
    <text evidence="10">Belongs to the class I-like SAM-binding methyltransferase superfamily. mRNA cap 0 methyltransferase family.</text>
</comment>
<dbReference type="Pfam" id="PF03291">
    <property type="entry name" value="mRNA_G-N7_MeTrfase"/>
    <property type="match status" value="1"/>
</dbReference>
<keyword evidence="2 10" id="KW-0489">Methyltransferase</keyword>
<evidence type="ECO:0000313" key="15">
    <source>
        <dbReference type="Proteomes" id="UP000277928"/>
    </source>
</evidence>
<protein>
    <recommendedName>
        <fullName evidence="10">mRNA cap guanine-N(7) methyltransferase</fullName>
        <ecNumber evidence="10">2.1.1.56</ecNumber>
    </recommendedName>
    <alternativeName>
        <fullName evidence="10">mRNA (guanine-N(7))-methyltransferase</fullName>
    </alternativeName>
    <alternativeName>
        <fullName evidence="10">mRNA cap methyltransferase</fullName>
    </alternativeName>
</protein>
<evidence type="ECO:0000256" key="5">
    <source>
        <dbReference type="ARBA" id="ARBA00022691"/>
    </source>
</evidence>
<dbReference type="InterPro" id="IPR016899">
    <property type="entry name" value="mRNA_G-N7_MeTrfase_euk"/>
</dbReference>
<dbReference type="GO" id="GO:0005634">
    <property type="term" value="C:nucleus"/>
    <property type="evidence" value="ECO:0007669"/>
    <property type="project" value="UniProtKB-SubCell"/>
</dbReference>
<feature type="site" description="mRNA cap binding" evidence="12">
    <location>
        <position position="206"/>
    </location>
</feature>
<accession>A0A3P6UQS5</accession>
<evidence type="ECO:0000256" key="10">
    <source>
        <dbReference type="PIRNR" id="PIRNR028762"/>
    </source>
</evidence>
<evidence type="ECO:0000256" key="12">
    <source>
        <dbReference type="PIRSR" id="PIRSR028762-2"/>
    </source>
</evidence>
<dbReference type="InterPro" id="IPR029063">
    <property type="entry name" value="SAM-dependent_MTases_sf"/>
</dbReference>
<feature type="binding site" evidence="11">
    <location>
        <position position="179"/>
    </location>
    <ligand>
        <name>S-adenosyl-L-methionine</name>
        <dbReference type="ChEBI" id="CHEBI:59789"/>
    </ligand>
</feature>
<evidence type="ECO:0000256" key="9">
    <source>
        <dbReference type="ARBA" id="ARBA00044712"/>
    </source>
</evidence>
<feature type="binding site" evidence="11">
    <location>
        <position position="207"/>
    </location>
    <ligand>
        <name>S-adenosyl-L-methionine</name>
        <dbReference type="ChEBI" id="CHEBI:59789"/>
    </ligand>
</feature>
<feature type="site" description="mRNA cap binding" evidence="12">
    <location>
        <position position="131"/>
    </location>
</feature>
<dbReference type="InterPro" id="IPR039753">
    <property type="entry name" value="RG7MT1"/>
</dbReference>
<evidence type="ECO:0000256" key="11">
    <source>
        <dbReference type="PIRSR" id="PIRSR028762-1"/>
    </source>
</evidence>
<dbReference type="EMBL" id="UYRX01000308">
    <property type="protein sequence ID" value="VDK79781.1"/>
    <property type="molecule type" value="Genomic_DNA"/>
</dbReference>
<evidence type="ECO:0000256" key="7">
    <source>
        <dbReference type="ARBA" id="ARBA00023042"/>
    </source>
</evidence>
<dbReference type="InterPro" id="IPR004971">
    <property type="entry name" value="mRNA_G-N7_MeTrfase_dom"/>
</dbReference>
<keyword evidence="8 10" id="KW-0539">Nucleus</keyword>
<dbReference type="AlphaFoldDB" id="A0A3P6UQS5"/>
<feature type="binding site" evidence="11">
    <location>
        <position position="122"/>
    </location>
    <ligand>
        <name>S-adenosyl-L-methionine</name>
        <dbReference type="ChEBI" id="CHEBI:59789"/>
    </ligand>
</feature>
<gene>
    <name evidence="14" type="ORF">NLS_LOCUS4655</name>
</gene>
<organism evidence="14 15">
    <name type="scientific">Litomosoides sigmodontis</name>
    <name type="common">Filarial nematode worm</name>
    <dbReference type="NCBI Taxonomy" id="42156"/>
    <lineage>
        <taxon>Eukaryota</taxon>
        <taxon>Metazoa</taxon>
        <taxon>Ecdysozoa</taxon>
        <taxon>Nematoda</taxon>
        <taxon>Chromadorea</taxon>
        <taxon>Rhabditida</taxon>
        <taxon>Spirurina</taxon>
        <taxon>Spiruromorpha</taxon>
        <taxon>Filarioidea</taxon>
        <taxon>Onchocercidae</taxon>
        <taxon>Litomosoides</taxon>
    </lineage>
</organism>
<name>A0A3P6UQS5_LITSI</name>
<keyword evidence="5 10" id="KW-0949">S-adenosyl-L-methionine</keyword>
<dbReference type="PIRSF" id="PIRSF028762">
    <property type="entry name" value="ABD1"/>
    <property type="match status" value="1"/>
</dbReference>
<dbReference type="CDD" id="cd02440">
    <property type="entry name" value="AdoMet_MTases"/>
    <property type="match status" value="1"/>
</dbReference>
<comment type="catalytic activity">
    <reaction evidence="9">
        <text>a 5'-end (5'-triphosphoguanosine)-ribonucleoside in mRNA + S-adenosyl-L-methionine = a 5'-end (N(7)-methyl 5'-triphosphoguanosine)-ribonucleoside in mRNA + S-adenosyl-L-homocysteine</text>
        <dbReference type="Rhea" id="RHEA:67008"/>
        <dbReference type="Rhea" id="RHEA-COMP:17166"/>
        <dbReference type="Rhea" id="RHEA-COMP:17167"/>
        <dbReference type="ChEBI" id="CHEBI:57856"/>
        <dbReference type="ChEBI" id="CHEBI:59789"/>
        <dbReference type="ChEBI" id="CHEBI:156461"/>
        <dbReference type="ChEBI" id="CHEBI:167617"/>
        <dbReference type="EC" id="2.1.1.56"/>
    </reaction>
</comment>
<feature type="site" description="mRNA cap binding" evidence="12">
    <location>
        <position position="125"/>
    </location>
</feature>
<dbReference type="STRING" id="42156.A0A3P6UQS5"/>
<dbReference type="Proteomes" id="UP000277928">
    <property type="component" value="Unassembled WGS sequence"/>
</dbReference>
<evidence type="ECO:0000256" key="6">
    <source>
        <dbReference type="ARBA" id="ARBA00022884"/>
    </source>
</evidence>
<evidence type="ECO:0000256" key="1">
    <source>
        <dbReference type="ARBA" id="ARBA00004123"/>
    </source>
</evidence>
<keyword evidence="15" id="KW-1185">Reference proteome</keyword>
<feature type="binding site" evidence="11">
    <location>
        <position position="97"/>
    </location>
    <ligand>
        <name>S-adenosyl-L-methionine</name>
        <dbReference type="ChEBI" id="CHEBI:59789"/>
    </ligand>
</feature>
<feature type="site" description="mRNA cap binding" evidence="12">
    <location>
        <position position="397"/>
    </location>
</feature>
<feature type="site" description="mRNA cap binding" evidence="12">
    <location>
        <position position="295"/>
    </location>
</feature>
<dbReference type="GO" id="GO:0003723">
    <property type="term" value="F:RNA binding"/>
    <property type="evidence" value="ECO:0007669"/>
    <property type="project" value="UniProtKB-KW"/>
</dbReference>
<feature type="binding site" evidence="12">
    <location>
        <begin position="93"/>
        <end position="94"/>
    </location>
    <ligand>
        <name>mRNA</name>
        <dbReference type="ChEBI" id="CHEBI:33699"/>
    </ligand>
</feature>
<evidence type="ECO:0000259" key="13">
    <source>
        <dbReference type="PROSITE" id="PS51562"/>
    </source>
</evidence>
<dbReference type="OMA" id="LITGDCF"/>
<keyword evidence="3 10" id="KW-0507">mRNA processing</keyword>
<keyword evidence="7 10" id="KW-0506">mRNA capping</keyword>
<dbReference type="PANTHER" id="PTHR12189">
    <property type="entry name" value="MRNA GUANINE-7- METHYLTRANSFERASE"/>
    <property type="match status" value="1"/>
</dbReference>
<feature type="binding site" evidence="11">
    <location>
        <position position="144"/>
    </location>
    <ligand>
        <name>S-adenosyl-L-methionine</name>
        <dbReference type="ChEBI" id="CHEBI:59789"/>
    </ligand>
</feature>
<keyword evidence="4 10" id="KW-0808">Transferase</keyword>
<dbReference type="Gene3D" id="3.40.50.150">
    <property type="entry name" value="Vaccinia Virus protein VP39"/>
    <property type="match status" value="1"/>
</dbReference>
<evidence type="ECO:0000256" key="4">
    <source>
        <dbReference type="ARBA" id="ARBA00022679"/>
    </source>
</evidence>
<keyword evidence="6 10" id="KW-0694">RNA-binding</keyword>
<dbReference type="GO" id="GO:0004482">
    <property type="term" value="F:mRNA 5'-cap (guanine-N7-)-methyltransferase activity"/>
    <property type="evidence" value="ECO:0007669"/>
    <property type="project" value="UniProtKB-EC"/>
</dbReference>
<reference evidence="14 15" key="1">
    <citation type="submission" date="2018-08" db="EMBL/GenBank/DDBJ databases">
        <authorList>
            <person name="Laetsch R D."/>
            <person name="Stevens L."/>
            <person name="Kumar S."/>
            <person name="Blaxter L. M."/>
        </authorList>
    </citation>
    <scope>NUCLEOTIDE SEQUENCE [LARGE SCALE GENOMIC DNA]</scope>
</reference>
<dbReference type="PROSITE" id="PS51562">
    <property type="entry name" value="RNA_CAP0_MT"/>
    <property type="match status" value="1"/>
</dbReference>
<feature type="domain" description="MRNA cap 0 methyltransferase" evidence="13">
    <location>
        <begin position="84"/>
        <end position="405"/>
    </location>
</feature>
<evidence type="ECO:0000256" key="8">
    <source>
        <dbReference type="ARBA" id="ARBA00023242"/>
    </source>
</evidence>
<feature type="binding site" evidence="11">
    <location>
        <position position="202"/>
    </location>
    <ligand>
        <name>S-adenosyl-L-methionine</name>
        <dbReference type="ChEBI" id="CHEBI:59789"/>
    </ligand>
</feature>
<dbReference type="SUPFAM" id="SSF53335">
    <property type="entry name" value="S-adenosyl-L-methionine-dependent methyltransferases"/>
    <property type="match status" value="1"/>
</dbReference>